<dbReference type="Proteomes" id="UP000646667">
    <property type="component" value="Segment"/>
</dbReference>
<reference evidence="2 3" key="1">
    <citation type="submission" date="2020-01" db="EMBL/GenBank/DDBJ databases">
        <title>Patterns of diversity and host range of bacteriophage communities associated with bean-nodulatin bacteria.</title>
        <authorList>
            <person name="Vann Cauwenberghe J."/>
            <person name="Santamaria R.I."/>
            <person name="Bustos P."/>
            <person name="Juarez S."/>
            <person name="Gonzalez V."/>
        </authorList>
    </citation>
    <scope>NUCLEOTIDE SEQUENCE [LARGE SCALE GENOMIC DNA]</scope>
    <source>
        <strain evidence="3">RHph</strain>
    </source>
</reference>
<evidence type="ECO:0000313" key="3">
    <source>
        <dbReference type="Proteomes" id="UP000646667"/>
    </source>
</evidence>
<proteinExistence type="predicted"/>
<gene>
    <name evidence="2" type="ORF">EVC06_235</name>
</gene>
<keyword evidence="1" id="KW-0472">Membrane</keyword>
<feature type="transmembrane region" description="Helical" evidence="1">
    <location>
        <begin position="6"/>
        <end position="29"/>
    </location>
</feature>
<evidence type="ECO:0000313" key="2">
    <source>
        <dbReference type="EMBL" id="QIG74010.1"/>
    </source>
</evidence>
<dbReference type="EMBL" id="MN988534">
    <property type="protein sequence ID" value="QIG74010.1"/>
    <property type="molecule type" value="Genomic_DNA"/>
</dbReference>
<keyword evidence="3" id="KW-1185">Reference proteome</keyword>
<evidence type="ECO:0008006" key="4">
    <source>
        <dbReference type="Google" id="ProtNLM"/>
    </source>
</evidence>
<protein>
    <recommendedName>
        <fullName evidence="4">Holin</fullName>
    </recommendedName>
</protein>
<keyword evidence="1" id="KW-1133">Transmembrane helix</keyword>
<keyword evidence="1" id="KW-0812">Transmembrane</keyword>
<accession>A0A7S5UX60</accession>
<evidence type="ECO:0000256" key="1">
    <source>
        <dbReference type="SAM" id="Phobius"/>
    </source>
</evidence>
<name>A0A7S5UX60_9CAUD</name>
<sequence>MAAWSWLFTNGDTIVGVVSFAFVIWYQICKDGNVIKGKK</sequence>
<organism evidence="2 3">
    <name type="scientific">Rhizobium phage RHph_N34</name>
    <dbReference type="NCBI Taxonomy" id="2509586"/>
    <lineage>
        <taxon>Viruses</taxon>
        <taxon>Duplodnaviria</taxon>
        <taxon>Heunggongvirae</taxon>
        <taxon>Uroviricota</taxon>
        <taxon>Caudoviricetes</taxon>
        <taxon>Pootjesviridae</taxon>
        <taxon>Staniewskivirinae</taxon>
        <taxon>Trinifflemingvirus</taxon>
        <taxon>Trinifflemingvirus N34</taxon>
    </lineage>
</organism>